<dbReference type="Proteomes" id="UP000309340">
    <property type="component" value="Unassembled WGS sequence"/>
</dbReference>
<dbReference type="SMART" id="SM00028">
    <property type="entry name" value="TPR"/>
    <property type="match status" value="2"/>
</dbReference>
<feature type="domain" description="PPIase cyclophilin-type" evidence="12">
    <location>
        <begin position="15"/>
        <end position="179"/>
    </location>
</feature>
<dbReference type="InterPro" id="IPR002130">
    <property type="entry name" value="Cyclophilin-type_PPIase_dom"/>
</dbReference>
<reference evidence="13 14" key="1">
    <citation type="submission" date="2017-03" db="EMBL/GenBank/DDBJ databases">
        <title>Genomes of endolithic fungi from Antarctica.</title>
        <authorList>
            <person name="Coleine C."/>
            <person name="Masonjones S."/>
            <person name="Stajich J.E."/>
        </authorList>
    </citation>
    <scope>NUCLEOTIDE SEQUENCE [LARGE SCALE GENOMIC DNA]</scope>
    <source>
        <strain evidence="13 14">CCFEE 5184</strain>
    </source>
</reference>
<dbReference type="GO" id="GO:0051082">
    <property type="term" value="F:unfolded protein binding"/>
    <property type="evidence" value="ECO:0007669"/>
    <property type="project" value="UniProtKB-ARBA"/>
</dbReference>
<keyword evidence="7" id="KW-0677">Repeat</keyword>
<dbReference type="FunFam" id="2.40.100.10:FF:000009">
    <property type="entry name" value="Peptidyl-prolyl cis-trans isomerase D"/>
    <property type="match status" value="1"/>
</dbReference>
<dbReference type="EC" id="5.2.1.8" evidence="5"/>
<keyword evidence="6" id="KW-0963">Cytoplasm</keyword>
<evidence type="ECO:0000256" key="9">
    <source>
        <dbReference type="ARBA" id="ARBA00023110"/>
    </source>
</evidence>
<organism evidence="13 14">
    <name type="scientific">Friedmanniomyces simplex</name>
    <dbReference type="NCBI Taxonomy" id="329884"/>
    <lineage>
        <taxon>Eukaryota</taxon>
        <taxon>Fungi</taxon>
        <taxon>Dikarya</taxon>
        <taxon>Ascomycota</taxon>
        <taxon>Pezizomycotina</taxon>
        <taxon>Dothideomycetes</taxon>
        <taxon>Dothideomycetidae</taxon>
        <taxon>Mycosphaerellales</taxon>
        <taxon>Teratosphaeriaceae</taxon>
        <taxon>Friedmanniomyces</taxon>
    </lineage>
</organism>
<dbReference type="PROSITE" id="PS00170">
    <property type="entry name" value="CSA_PPIASE_1"/>
    <property type="match status" value="1"/>
</dbReference>
<comment type="caution">
    <text evidence="13">The sequence shown here is derived from an EMBL/GenBank/DDBJ whole genome shotgun (WGS) entry which is preliminary data.</text>
</comment>
<evidence type="ECO:0000259" key="12">
    <source>
        <dbReference type="PROSITE" id="PS50072"/>
    </source>
</evidence>
<dbReference type="Pfam" id="PF00160">
    <property type="entry name" value="Pro_isomerase"/>
    <property type="match status" value="1"/>
</dbReference>
<dbReference type="InterPro" id="IPR019734">
    <property type="entry name" value="TPR_rpt"/>
</dbReference>
<evidence type="ECO:0000256" key="3">
    <source>
        <dbReference type="ARBA" id="ARBA00004496"/>
    </source>
</evidence>
<dbReference type="GO" id="GO:0042026">
    <property type="term" value="P:protein refolding"/>
    <property type="evidence" value="ECO:0007669"/>
    <property type="project" value="UniProtKB-ARBA"/>
</dbReference>
<accession>A0A4V5NEY8</accession>
<protein>
    <recommendedName>
        <fullName evidence="5">peptidylprolyl isomerase</fullName>
        <ecNumber evidence="5">5.2.1.8</ecNumber>
    </recommendedName>
</protein>
<keyword evidence="9" id="KW-0697">Rotamase</keyword>
<comment type="similarity">
    <text evidence="4">Belongs to the cyclophilin-type PPIase family. PPIase D subfamily.</text>
</comment>
<dbReference type="GO" id="GO:0005737">
    <property type="term" value="C:cytoplasm"/>
    <property type="evidence" value="ECO:0007669"/>
    <property type="project" value="UniProtKB-SubCell"/>
</dbReference>
<comment type="catalytic activity">
    <reaction evidence="1">
        <text>[protein]-peptidylproline (omega=180) = [protein]-peptidylproline (omega=0)</text>
        <dbReference type="Rhea" id="RHEA:16237"/>
        <dbReference type="Rhea" id="RHEA-COMP:10747"/>
        <dbReference type="Rhea" id="RHEA-COMP:10748"/>
        <dbReference type="ChEBI" id="CHEBI:83833"/>
        <dbReference type="ChEBI" id="CHEBI:83834"/>
        <dbReference type="EC" id="5.2.1.8"/>
    </reaction>
</comment>
<dbReference type="GO" id="GO:0003755">
    <property type="term" value="F:peptidyl-prolyl cis-trans isomerase activity"/>
    <property type="evidence" value="ECO:0007669"/>
    <property type="project" value="UniProtKB-KW"/>
</dbReference>
<dbReference type="STRING" id="329884.A0A4V5NEY8"/>
<evidence type="ECO:0000256" key="1">
    <source>
        <dbReference type="ARBA" id="ARBA00000971"/>
    </source>
</evidence>
<evidence type="ECO:0000256" key="4">
    <source>
        <dbReference type="ARBA" id="ARBA00010898"/>
    </source>
</evidence>
<dbReference type="PANTHER" id="PTHR11071:SF561">
    <property type="entry name" value="PEPTIDYL-PROLYL CIS-TRANS ISOMERASE D-RELATED"/>
    <property type="match status" value="1"/>
</dbReference>
<dbReference type="CDD" id="cd01926">
    <property type="entry name" value="cyclophilin_ABH_like"/>
    <property type="match status" value="1"/>
</dbReference>
<dbReference type="FunFam" id="1.25.40.10:FF:000029">
    <property type="entry name" value="peptidyl-prolyl cis-trans isomerase D"/>
    <property type="match status" value="1"/>
</dbReference>
<evidence type="ECO:0000313" key="14">
    <source>
        <dbReference type="Proteomes" id="UP000309340"/>
    </source>
</evidence>
<sequence length="378" mass="41146">MADTNGTAAKRTRVWFDISIGGAPAGKVVFELYNDVVPKTANNFRALCTGEKGKGQAGVPLHYKNSKFHRVIKSFMIQGGDFTAGNGTGGESIYGEKFEDENFEYTHEKPFLLSMANAGKGTNGSQFFVTTMPTPHLDGKHVVFGEVIAGKSVVRQVENTPVGASDKPESDCEITDCGEVPADADLDEYTKKAPDTTGDAYEDFPDDQLANGEEWKGTEIAKIATELKDMGNKAYKEGSFQLGLDKYQKALRYLREYPVTSDEDPKDLGAQLGQLKISLHTNSSMLQYKLKAYKESLNSADSALGIEGISDAQKAKALYRKALAAKESKNEDDALKYLEEAGKLAPNDTAVKNELSAVKKAAAARREKEKKAYSKAFA</sequence>
<dbReference type="PANTHER" id="PTHR11071">
    <property type="entry name" value="PEPTIDYL-PROLYL CIS-TRANS ISOMERASE"/>
    <property type="match status" value="1"/>
</dbReference>
<comment type="function">
    <text evidence="2">PPIases accelerate the folding of proteins. It catalyzes the cis-trans isomerization of proline imidic peptide bonds in oligopeptides.</text>
</comment>
<keyword evidence="14" id="KW-1185">Reference proteome</keyword>
<feature type="repeat" description="TPR" evidence="11">
    <location>
        <begin position="315"/>
        <end position="348"/>
    </location>
</feature>
<gene>
    <name evidence="13" type="ORF">B0A55_09832</name>
</gene>
<dbReference type="InterPro" id="IPR011990">
    <property type="entry name" value="TPR-like_helical_dom_sf"/>
</dbReference>
<evidence type="ECO:0000256" key="8">
    <source>
        <dbReference type="ARBA" id="ARBA00022803"/>
    </source>
</evidence>
<keyword evidence="8 11" id="KW-0802">TPR repeat</keyword>
<dbReference type="EMBL" id="NAJQ01000468">
    <property type="protein sequence ID" value="TKA69089.1"/>
    <property type="molecule type" value="Genomic_DNA"/>
</dbReference>
<dbReference type="InterPro" id="IPR029000">
    <property type="entry name" value="Cyclophilin-like_dom_sf"/>
</dbReference>
<evidence type="ECO:0000256" key="5">
    <source>
        <dbReference type="ARBA" id="ARBA00013194"/>
    </source>
</evidence>
<dbReference type="InterPro" id="IPR020892">
    <property type="entry name" value="Cyclophilin-type_PPIase_CS"/>
</dbReference>
<dbReference type="Gene3D" id="1.25.40.10">
    <property type="entry name" value="Tetratricopeptide repeat domain"/>
    <property type="match status" value="1"/>
</dbReference>
<comment type="subcellular location">
    <subcellularLocation>
        <location evidence="3">Cytoplasm</location>
    </subcellularLocation>
</comment>
<evidence type="ECO:0000256" key="10">
    <source>
        <dbReference type="ARBA" id="ARBA00023235"/>
    </source>
</evidence>
<dbReference type="SUPFAM" id="SSF48452">
    <property type="entry name" value="TPR-like"/>
    <property type="match status" value="1"/>
</dbReference>
<evidence type="ECO:0000256" key="7">
    <source>
        <dbReference type="ARBA" id="ARBA00022737"/>
    </source>
</evidence>
<dbReference type="SUPFAM" id="SSF50891">
    <property type="entry name" value="Cyclophilin-like"/>
    <property type="match status" value="1"/>
</dbReference>
<dbReference type="GO" id="GO:0016018">
    <property type="term" value="F:cyclosporin A binding"/>
    <property type="evidence" value="ECO:0007669"/>
    <property type="project" value="TreeGrafter"/>
</dbReference>
<evidence type="ECO:0000256" key="11">
    <source>
        <dbReference type="PROSITE-ProRule" id="PRU00339"/>
    </source>
</evidence>
<evidence type="ECO:0000313" key="13">
    <source>
        <dbReference type="EMBL" id="TKA69089.1"/>
    </source>
</evidence>
<dbReference type="PRINTS" id="PR00153">
    <property type="entry name" value="CSAPPISMRASE"/>
</dbReference>
<dbReference type="PROSITE" id="PS50072">
    <property type="entry name" value="CSA_PPIASE_2"/>
    <property type="match status" value="1"/>
</dbReference>
<proteinExistence type="inferred from homology"/>
<dbReference type="OrthoDB" id="193499at2759"/>
<dbReference type="Gene3D" id="2.40.100.10">
    <property type="entry name" value="Cyclophilin-like"/>
    <property type="match status" value="1"/>
</dbReference>
<dbReference type="AlphaFoldDB" id="A0A4V5NEY8"/>
<name>A0A4V5NEY8_9PEZI</name>
<dbReference type="PROSITE" id="PS50005">
    <property type="entry name" value="TPR"/>
    <property type="match status" value="1"/>
</dbReference>
<evidence type="ECO:0000256" key="2">
    <source>
        <dbReference type="ARBA" id="ARBA00002388"/>
    </source>
</evidence>
<evidence type="ECO:0000256" key="6">
    <source>
        <dbReference type="ARBA" id="ARBA00022490"/>
    </source>
</evidence>
<keyword evidence="10 13" id="KW-0413">Isomerase</keyword>